<feature type="repeat" description="TPR" evidence="1">
    <location>
        <begin position="39"/>
        <end position="72"/>
    </location>
</feature>
<dbReference type="InterPro" id="IPR019734">
    <property type="entry name" value="TPR_rpt"/>
</dbReference>
<evidence type="ECO:0000256" key="1">
    <source>
        <dbReference type="PROSITE-ProRule" id="PRU00339"/>
    </source>
</evidence>
<evidence type="ECO:0000313" key="3">
    <source>
        <dbReference type="Proteomes" id="UP000654075"/>
    </source>
</evidence>
<comment type="caution">
    <text evidence="2">The sequence shown here is derived from an EMBL/GenBank/DDBJ whole genome shotgun (WGS) entry which is preliminary data.</text>
</comment>
<dbReference type="EMBL" id="CAJNNV010032578">
    <property type="protein sequence ID" value="CAE8640396.1"/>
    <property type="molecule type" value="Genomic_DNA"/>
</dbReference>
<sequence length="447" mass="49318">EPDCFEASFTLALVCDVSHDHLGFAESVATALRLRPDLAHVWLFKAMSGSRVGDFESAMADYARASQLDPEGTVGQQARGSRVLLQKNLGCRLQHTPCLAEALPRVRFAAQAPRAKPIELPCLSGPRPLFGGGRHYVQVWDNVLTEELLQHAKDSVDDLCIWGLKNPQQCQSFWLPCDAAPSTALEVVGRILLTEVLGHKVDDFVGIEWWCKNQSARLGAHFHYDSALQDGGLARPAYSSVLYLSDAGGPTVVLDQVADLHSAKWPEVPQEGHVVMPRASRYMVFPGELRHGCMSIDDCREPRFVVLFNFWSYHTPSGPSCQQPDFSSYLPVSASAVAARWLLPEQELRRLAEESDQSRRRGLGERSQIPVESCSADELAESGCTFGELPFAMPMPSLLRLKQGPTGAAVLRIPWLEVASDVLGAAEPLQGGVARRLRLWERWLSVD</sequence>
<reference evidence="2" key="1">
    <citation type="submission" date="2021-02" db="EMBL/GenBank/DDBJ databases">
        <authorList>
            <person name="Dougan E. K."/>
            <person name="Rhodes N."/>
            <person name="Thang M."/>
            <person name="Chan C."/>
        </authorList>
    </citation>
    <scope>NUCLEOTIDE SEQUENCE</scope>
</reference>
<dbReference type="PROSITE" id="PS50005">
    <property type="entry name" value="TPR"/>
    <property type="match status" value="1"/>
</dbReference>
<keyword evidence="1" id="KW-0802">TPR repeat</keyword>
<name>A0A813HQJ4_POLGL</name>
<feature type="non-terminal residue" evidence="2">
    <location>
        <position position="1"/>
    </location>
</feature>
<proteinExistence type="predicted"/>
<protein>
    <submittedName>
        <fullName evidence="2">Uncharacterized protein</fullName>
    </submittedName>
</protein>
<accession>A0A813HQJ4</accession>
<dbReference type="SUPFAM" id="SSF48452">
    <property type="entry name" value="TPR-like"/>
    <property type="match status" value="1"/>
</dbReference>
<dbReference type="Proteomes" id="UP000654075">
    <property type="component" value="Unassembled WGS sequence"/>
</dbReference>
<evidence type="ECO:0000313" key="2">
    <source>
        <dbReference type="EMBL" id="CAE8640396.1"/>
    </source>
</evidence>
<dbReference type="OrthoDB" id="69177at2759"/>
<dbReference type="InterPro" id="IPR011990">
    <property type="entry name" value="TPR-like_helical_dom_sf"/>
</dbReference>
<keyword evidence="3" id="KW-1185">Reference proteome</keyword>
<organism evidence="2 3">
    <name type="scientific">Polarella glacialis</name>
    <name type="common">Dinoflagellate</name>
    <dbReference type="NCBI Taxonomy" id="89957"/>
    <lineage>
        <taxon>Eukaryota</taxon>
        <taxon>Sar</taxon>
        <taxon>Alveolata</taxon>
        <taxon>Dinophyceae</taxon>
        <taxon>Suessiales</taxon>
        <taxon>Suessiaceae</taxon>
        <taxon>Polarella</taxon>
    </lineage>
</organism>
<gene>
    <name evidence="2" type="ORF">PGLA1383_LOCUS55271</name>
</gene>
<dbReference type="AlphaFoldDB" id="A0A813HQJ4"/>